<comment type="subcellular location">
    <subcellularLocation>
        <location evidence="1">Endoplasmic reticulum membrane</location>
        <topology evidence="1">Single-pass type I membrane protein</topology>
    </subcellularLocation>
</comment>
<evidence type="ECO:0000256" key="9">
    <source>
        <dbReference type="ARBA" id="ARBA00025620"/>
    </source>
</evidence>
<proteinExistence type="inferred from homology"/>
<evidence type="ECO:0000256" key="5">
    <source>
        <dbReference type="ARBA" id="ARBA00022729"/>
    </source>
</evidence>
<protein>
    <recommendedName>
        <fullName evidence="3">Translocon-associated protein subunit alpha</fullName>
    </recommendedName>
    <alternativeName>
        <fullName evidence="11">Signal sequence receptor subunit alpha</fullName>
    </alternativeName>
</protein>
<sequence length="173" mass="19752">MDASFRYPMDFSFYIQNFTTIAYNRVVKPKQQATLYYQFFVSESFAARSFGLTVNLLYRDADGIQYLNSVFNETINVVEIDEGLDGETFFLYVFLAACGVLLLVGAQQLLVNMGKKKSSAKPKVEMGTQNVNDVDYDWLPKETLNELNKSPRRSPRQSPRQRRVKRGTGSGDE</sequence>
<feature type="transmembrane region" description="Helical" evidence="13">
    <location>
        <begin position="89"/>
        <end position="111"/>
    </location>
</feature>
<dbReference type="Pfam" id="PF03896">
    <property type="entry name" value="TRAP_alpha"/>
    <property type="match status" value="1"/>
</dbReference>
<evidence type="ECO:0000256" key="8">
    <source>
        <dbReference type="ARBA" id="ARBA00023136"/>
    </source>
</evidence>
<dbReference type="Proteomes" id="UP000694941">
    <property type="component" value="Unplaced"/>
</dbReference>
<dbReference type="GeneID" id="106462346"/>
<feature type="region of interest" description="Disordered" evidence="12">
    <location>
        <begin position="145"/>
        <end position="173"/>
    </location>
</feature>
<evidence type="ECO:0000313" key="14">
    <source>
        <dbReference type="Proteomes" id="UP000694941"/>
    </source>
</evidence>
<keyword evidence="8 13" id="KW-0472">Membrane</keyword>
<dbReference type="InterPro" id="IPR005595">
    <property type="entry name" value="TRAP_alpha"/>
</dbReference>
<gene>
    <name evidence="15" type="primary">LOC106462346</name>
</gene>
<evidence type="ECO:0000256" key="13">
    <source>
        <dbReference type="SAM" id="Phobius"/>
    </source>
</evidence>
<organism evidence="14 15">
    <name type="scientific">Limulus polyphemus</name>
    <name type="common">Atlantic horseshoe crab</name>
    <dbReference type="NCBI Taxonomy" id="6850"/>
    <lineage>
        <taxon>Eukaryota</taxon>
        <taxon>Metazoa</taxon>
        <taxon>Ecdysozoa</taxon>
        <taxon>Arthropoda</taxon>
        <taxon>Chelicerata</taxon>
        <taxon>Merostomata</taxon>
        <taxon>Xiphosura</taxon>
        <taxon>Limulidae</taxon>
        <taxon>Limulus</taxon>
    </lineage>
</organism>
<dbReference type="PANTHER" id="PTHR12924:SF0">
    <property type="entry name" value="TRANSLOCON-ASSOCIATED PROTEIN SUBUNIT ALPHA"/>
    <property type="match status" value="1"/>
</dbReference>
<dbReference type="RefSeq" id="XP_013777714.1">
    <property type="nucleotide sequence ID" value="XM_013922260.2"/>
</dbReference>
<evidence type="ECO:0000256" key="11">
    <source>
        <dbReference type="ARBA" id="ARBA00031071"/>
    </source>
</evidence>
<evidence type="ECO:0000313" key="15">
    <source>
        <dbReference type="RefSeq" id="XP_013777714.1"/>
    </source>
</evidence>
<keyword evidence="7 13" id="KW-1133">Transmembrane helix</keyword>
<reference evidence="15" key="1">
    <citation type="submission" date="2025-08" db="UniProtKB">
        <authorList>
            <consortium name="RefSeq"/>
        </authorList>
    </citation>
    <scope>IDENTIFICATION</scope>
    <source>
        <tissue evidence="15">Muscle</tissue>
    </source>
</reference>
<comment type="similarity">
    <text evidence="2">Belongs to the TRAP-alpha family.</text>
</comment>
<keyword evidence="6" id="KW-0256">Endoplasmic reticulum</keyword>
<accession>A0ABM1B9S8</accession>
<keyword evidence="14" id="KW-1185">Reference proteome</keyword>
<keyword evidence="4 13" id="KW-0812">Transmembrane</keyword>
<feature type="compositionally biased region" description="Basic residues" evidence="12">
    <location>
        <begin position="150"/>
        <end position="166"/>
    </location>
</feature>
<evidence type="ECO:0000256" key="2">
    <source>
        <dbReference type="ARBA" id="ARBA00006776"/>
    </source>
</evidence>
<comment type="function">
    <text evidence="9">TRAP proteins are part of a complex whose function is to bind calcium to the ER membrane and thereby regulate the retention of ER resident proteins. May be involved in the recycling of the translocation apparatus after completion of the translocation process or may function as a membrane-bound chaperone facilitating folding of translocated proteins.</text>
</comment>
<evidence type="ECO:0000256" key="10">
    <source>
        <dbReference type="ARBA" id="ARBA00025854"/>
    </source>
</evidence>
<evidence type="ECO:0000256" key="12">
    <source>
        <dbReference type="SAM" id="MobiDB-lite"/>
    </source>
</evidence>
<name>A0ABM1B9S8_LIMPO</name>
<evidence type="ECO:0000256" key="1">
    <source>
        <dbReference type="ARBA" id="ARBA00004115"/>
    </source>
</evidence>
<keyword evidence="5" id="KW-0732">Signal</keyword>
<evidence type="ECO:0000256" key="4">
    <source>
        <dbReference type="ARBA" id="ARBA00022692"/>
    </source>
</evidence>
<evidence type="ECO:0000256" key="7">
    <source>
        <dbReference type="ARBA" id="ARBA00022989"/>
    </source>
</evidence>
<comment type="subunit">
    <text evidence="10">Heterotetramer of TRAP-alpha, TRAP-beta, TRAP-delta and TRAP-gamma. Interacts with palmitoylated calnexin (CALX), the interaction is required for efficient folding of glycosylated proteins.</text>
</comment>
<dbReference type="PANTHER" id="PTHR12924">
    <property type="entry name" value="TRANSLOCON-ASSOCIATED PROTEIN, ALPHA SUBUNIT"/>
    <property type="match status" value="1"/>
</dbReference>
<evidence type="ECO:0000256" key="3">
    <source>
        <dbReference type="ARBA" id="ARBA00020280"/>
    </source>
</evidence>
<evidence type="ECO:0000256" key="6">
    <source>
        <dbReference type="ARBA" id="ARBA00022824"/>
    </source>
</evidence>